<dbReference type="GO" id="GO:0009236">
    <property type="term" value="P:cobalamin biosynthetic process"/>
    <property type="evidence" value="ECO:0007669"/>
    <property type="project" value="UniProtKB-UniPathway"/>
</dbReference>
<evidence type="ECO:0000256" key="8">
    <source>
        <dbReference type="ARBA" id="ARBA00023136"/>
    </source>
</evidence>
<dbReference type="InterPro" id="IPR004485">
    <property type="entry name" value="Cobalamin_biosynth_CobD/CbiB"/>
</dbReference>
<feature type="transmembrane region" description="Helical" evidence="9">
    <location>
        <begin position="200"/>
        <end position="223"/>
    </location>
</feature>
<keyword evidence="4" id="KW-1003">Cell membrane</keyword>
<protein>
    <submittedName>
        <fullName evidence="10">Adenosylcobinamide-phosphate synthase</fullName>
        <ecNumber evidence="10">6.3.1.10</ecNumber>
    </submittedName>
</protein>
<reference evidence="10" key="1">
    <citation type="submission" date="2019-04" db="EMBL/GenBank/DDBJ databases">
        <authorList>
            <person name="Brambilla D."/>
        </authorList>
    </citation>
    <scope>NUCLEOTIDE SEQUENCE</scope>
    <source>
        <strain evidence="10">BAL1</strain>
    </source>
</reference>
<feature type="transmembrane region" description="Helical" evidence="9">
    <location>
        <begin position="161"/>
        <end position="179"/>
    </location>
</feature>
<evidence type="ECO:0000256" key="9">
    <source>
        <dbReference type="SAM" id="Phobius"/>
    </source>
</evidence>
<evidence type="ECO:0000256" key="3">
    <source>
        <dbReference type="ARBA" id="ARBA00006263"/>
    </source>
</evidence>
<proteinExistence type="inferred from homology"/>
<gene>
    <name evidence="10" type="ORF">BAL341_1970</name>
</gene>
<dbReference type="AlphaFoldDB" id="A0A486XS46"/>
<keyword evidence="6 9" id="KW-0812">Transmembrane</keyword>
<dbReference type="GO" id="GO:0005886">
    <property type="term" value="C:plasma membrane"/>
    <property type="evidence" value="ECO:0007669"/>
    <property type="project" value="UniProtKB-SubCell"/>
</dbReference>
<evidence type="ECO:0000256" key="1">
    <source>
        <dbReference type="ARBA" id="ARBA00004651"/>
    </source>
</evidence>
<keyword evidence="10" id="KW-0436">Ligase</keyword>
<dbReference type="PANTHER" id="PTHR34308:SF1">
    <property type="entry name" value="COBALAMIN BIOSYNTHESIS PROTEIN CBIB"/>
    <property type="match status" value="1"/>
</dbReference>
<keyword evidence="7 9" id="KW-1133">Transmembrane helix</keyword>
<evidence type="ECO:0000313" key="10">
    <source>
        <dbReference type="EMBL" id="VHO04558.1"/>
    </source>
</evidence>
<name>A0A486XS46_9GAMM</name>
<dbReference type="EMBL" id="CAAJGR010000107">
    <property type="protein sequence ID" value="VHO04558.1"/>
    <property type="molecule type" value="Genomic_DNA"/>
</dbReference>
<dbReference type="PANTHER" id="PTHR34308">
    <property type="entry name" value="COBALAMIN BIOSYNTHESIS PROTEIN CBIB"/>
    <property type="match status" value="1"/>
</dbReference>
<comment type="pathway">
    <text evidence="2">Cofactor biosynthesis; adenosylcobalamin biosynthesis.</text>
</comment>
<feature type="transmembrane region" description="Helical" evidence="9">
    <location>
        <begin position="288"/>
        <end position="313"/>
    </location>
</feature>
<comment type="similarity">
    <text evidence="3">Belongs to the CobD/CbiB family.</text>
</comment>
<evidence type="ECO:0000256" key="2">
    <source>
        <dbReference type="ARBA" id="ARBA00004953"/>
    </source>
</evidence>
<keyword evidence="5" id="KW-0169">Cobalamin biosynthesis</keyword>
<feature type="transmembrane region" description="Helical" evidence="9">
    <location>
        <begin position="243"/>
        <end position="267"/>
    </location>
</feature>
<dbReference type="Pfam" id="PF03186">
    <property type="entry name" value="CobD_Cbib"/>
    <property type="match status" value="1"/>
</dbReference>
<feature type="transmembrane region" description="Helical" evidence="9">
    <location>
        <begin position="12"/>
        <end position="38"/>
    </location>
</feature>
<evidence type="ECO:0000256" key="6">
    <source>
        <dbReference type="ARBA" id="ARBA00022692"/>
    </source>
</evidence>
<comment type="subcellular location">
    <subcellularLocation>
        <location evidence="1">Cell membrane</location>
        <topology evidence="1">Multi-pass membrane protein</topology>
    </subcellularLocation>
</comment>
<dbReference type="EC" id="6.3.1.10" evidence="10"/>
<sequence length="315" mass="35387">MLWQSLWPEPILLLVVVLLSQLLVLPSAYHPLTLFRFYARQLGRKVHPDPNRPENQQRLSGGLAVIVALLPPAIVSVALYMISELPLALDAVLLYCSLDWPWQRRQMLEIGRSLQQQQLTLAREQATAILVRDTSRLNLMGLSKAMVESCILRGGKQDLAVWFWFLLGGGIAALLYRLLLELSQQWNTKLPVNRQFGAAASWLIDTMAAIPMLIVSMILALQYGIKTSLKQLRNQSLFFNRSAFYLLTCASVAVGCSLGGPAYYGAVKIQRSRFIQHRQPGWQDIARAIRIVHFVQLYFILVVVGVVAAQVALQL</sequence>
<accession>A0A486XS46</accession>
<evidence type="ECO:0000256" key="7">
    <source>
        <dbReference type="ARBA" id="ARBA00022989"/>
    </source>
</evidence>
<organism evidence="10">
    <name type="scientific">Rheinheimera sp. BAL341</name>
    <dbReference type="NCBI Taxonomy" id="1708203"/>
    <lineage>
        <taxon>Bacteria</taxon>
        <taxon>Pseudomonadati</taxon>
        <taxon>Pseudomonadota</taxon>
        <taxon>Gammaproteobacteria</taxon>
        <taxon>Chromatiales</taxon>
        <taxon>Chromatiaceae</taxon>
        <taxon>Rheinheimera</taxon>
    </lineage>
</organism>
<keyword evidence="8 9" id="KW-0472">Membrane</keyword>
<evidence type="ECO:0000256" key="5">
    <source>
        <dbReference type="ARBA" id="ARBA00022573"/>
    </source>
</evidence>
<feature type="transmembrane region" description="Helical" evidence="9">
    <location>
        <begin position="59"/>
        <end position="82"/>
    </location>
</feature>
<dbReference type="GO" id="GO:0048472">
    <property type="term" value="F:threonine-phosphate decarboxylase activity"/>
    <property type="evidence" value="ECO:0007669"/>
    <property type="project" value="InterPro"/>
</dbReference>
<dbReference type="GO" id="GO:0043757">
    <property type="term" value="F:adenosylcobinamide-phosphate synthase activity"/>
    <property type="evidence" value="ECO:0007669"/>
    <property type="project" value="UniProtKB-EC"/>
</dbReference>
<dbReference type="UniPathway" id="UPA00148"/>
<evidence type="ECO:0000256" key="4">
    <source>
        <dbReference type="ARBA" id="ARBA00022475"/>
    </source>
</evidence>